<dbReference type="Pfam" id="PF02879">
    <property type="entry name" value="PGM_PMM_II"/>
    <property type="match status" value="1"/>
</dbReference>
<dbReference type="InterPro" id="IPR016066">
    <property type="entry name" value="A-D-PHexomutase_CS"/>
</dbReference>
<evidence type="ECO:0000313" key="15">
    <source>
        <dbReference type="EMBL" id="MCC4309434.1"/>
    </source>
</evidence>
<dbReference type="GO" id="GO:0004615">
    <property type="term" value="F:phosphomannomutase activity"/>
    <property type="evidence" value="ECO:0007669"/>
    <property type="project" value="UniProtKB-EC"/>
</dbReference>
<keyword evidence="9" id="KW-0413">Isomerase</keyword>
<evidence type="ECO:0000259" key="12">
    <source>
        <dbReference type="Pfam" id="PF02878"/>
    </source>
</evidence>
<dbReference type="GO" id="GO:0000287">
    <property type="term" value="F:magnesium ion binding"/>
    <property type="evidence" value="ECO:0007669"/>
    <property type="project" value="InterPro"/>
</dbReference>
<keyword evidence="6" id="KW-0597">Phosphoprotein</keyword>
<dbReference type="InterPro" id="IPR016055">
    <property type="entry name" value="A-D-PHexomutase_a/b/a-I/II/III"/>
</dbReference>
<keyword evidence="16" id="KW-1185">Reference proteome</keyword>
<feature type="domain" description="Alpha-D-phosphohexomutase alpha/beta/alpha" evidence="14">
    <location>
        <begin position="257"/>
        <end position="352"/>
    </location>
</feature>
<evidence type="ECO:0000256" key="2">
    <source>
        <dbReference type="ARBA" id="ARBA00001946"/>
    </source>
</evidence>
<evidence type="ECO:0000313" key="16">
    <source>
        <dbReference type="Proteomes" id="UP001108027"/>
    </source>
</evidence>
<dbReference type="EMBL" id="JAJGNA010000016">
    <property type="protein sequence ID" value="MCC4309434.1"/>
    <property type="molecule type" value="Genomic_DNA"/>
</dbReference>
<keyword evidence="7 10" id="KW-0479">Metal-binding</keyword>
<evidence type="ECO:0000256" key="3">
    <source>
        <dbReference type="ARBA" id="ARBA00004699"/>
    </source>
</evidence>
<comment type="cofactor">
    <cofactor evidence="2">
        <name>Mg(2+)</name>
        <dbReference type="ChEBI" id="CHEBI:18420"/>
    </cofactor>
</comment>
<dbReference type="InterPro" id="IPR005841">
    <property type="entry name" value="Alpha-D-phosphohexomutase_SF"/>
</dbReference>
<dbReference type="SUPFAM" id="SSF53738">
    <property type="entry name" value="Phosphoglucomutase, first 3 domains"/>
    <property type="match status" value="3"/>
</dbReference>
<dbReference type="GO" id="GO:0005975">
    <property type="term" value="P:carbohydrate metabolic process"/>
    <property type="evidence" value="ECO:0007669"/>
    <property type="project" value="InterPro"/>
</dbReference>
<dbReference type="EC" id="5.4.2.8" evidence="5"/>
<dbReference type="SUPFAM" id="SSF55957">
    <property type="entry name" value="Phosphoglucomutase, C-terminal domain"/>
    <property type="match status" value="1"/>
</dbReference>
<evidence type="ECO:0000256" key="7">
    <source>
        <dbReference type="ARBA" id="ARBA00022723"/>
    </source>
</evidence>
<dbReference type="Pfam" id="PF02878">
    <property type="entry name" value="PGM_PMM_I"/>
    <property type="match status" value="1"/>
</dbReference>
<accession>A0A9Q3YN24</accession>
<dbReference type="RefSeq" id="WP_228234268.1">
    <property type="nucleotide sequence ID" value="NZ_JAJGNA010000016.1"/>
</dbReference>
<proteinExistence type="inferred from homology"/>
<dbReference type="Gene3D" id="3.40.120.10">
    <property type="entry name" value="Alpha-D-Glucose-1,6-Bisphosphate, subunit A, domain 3"/>
    <property type="match status" value="3"/>
</dbReference>
<evidence type="ECO:0000259" key="13">
    <source>
        <dbReference type="Pfam" id="PF02879"/>
    </source>
</evidence>
<feature type="domain" description="Alpha-D-phosphohexomutase alpha/beta/alpha" evidence="13">
    <location>
        <begin position="156"/>
        <end position="252"/>
    </location>
</feature>
<reference evidence="15" key="1">
    <citation type="submission" date="2021-10" db="EMBL/GenBank/DDBJ databases">
        <title>The diversity and Nitrogen Metabolism of Culturable Nitrate-Utilizing Bacteria Within the Oxygen Minimum Zone of the Changjiang (Yangtze River)Estuary.</title>
        <authorList>
            <person name="Zhang D."/>
            <person name="Zheng J."/>
            <person name="Liu S."/>
            <person name="He W."/>
        </authorList>
    </citation>
    <scope>NUCLEOTIDE SEQUENCE</scope>
    <source>
        <strain evidence="15">FXH-223</strain>
    </source>
</reference>
<feature type="domain" description="Alpha-D-phosphohexomutase alpha/beta/alpha" evidence="12">
    <location>
        <begin position="9"/>
        <end position="140"/>
    </location>
</feature>
<comment type="caution">
    <text evidence="15">The sequence shown here is derived from an EMBL/GenBank/DDBJ whole genome shotgun (WGS) entry which is preliminary data.</text>
</comment>
<dbReference type="Pfam" id="PF02880">
    <property type="entry name" value="PGM_PMM_III"/>
    <property type="match status" value="1"/>
</dbReference>
<evidence type="ECO:0000256" key="9">
    <source>
        <dbReference type="ARBA" id="ARBA00023235"/>
    </source>
</evidence>
<sequence length="457" mass="49366">MSFELSDSLFRAYDIRGIYQDTLSDEAARLIGLAIGSEVRTRGGDTVAVGRDGRLSSPVLVDALAAGLQASGCNVVDVGLVPTPVLYFATHHYHDADSGVMVTGSHNPPDYNGFKIVIQGTALSGDAIQALKTRIVEQDFSAGEGTRDQRDVMPAYLNAVQRRHQLARPMKVVVDCGNGAAGVCAPEALMLLGCDVTPLYADVDGTFPNHHPDPGDIETLKDLTAAVREQGADLGLAFDGDGDRLGVVLPDGEVVYPDILLMALAEDLAGRVPGAKVIFDVKCTGGLFDVVKQAGGEPEMWRTGHSLIKARMKETGALLAGEMSGHIFFAEDWYGFDDATVAAARLLVILSRFDGDAVAFFDRFPKLHSTPEIQIPVTEENKFRIIEYLQENADLGEGERCVIDGIRMDYPDGWGLCRASNTSPKLVTRYEARDDATLARIRQRFETAIQHAIQTVG</sequence>
<comment type="pathway">
    <text evidence="3">Nucleotide-sugar biosynthesis; GDP-alpha-D-mannose biosynthesis; alpha-D-mannose 1-phosphate from D-fructose 6-phosphate: step 2/2.</text>
</comment>
<evidence type="ECO:0000256" key="10">
    <source>
        <dbReference type="RuleBase" id="RU004326"/>
    </source>
</evidence>
<feature type="domain" description="Alpha-D-phosphohexomutase C-terminal" evidence="11">
    <location>
        <begin position="372"/>
        <end position="446"/>
    </location>
</feature>
<dbReference type="AlphaFoldDB" id="A0A9Q3YN24"/>
<dbReference type="InterPro" id="IPR005846">
    <property type="entry name" value="A-D-PHexomutase_a/b/a-III"/>
</dbReference>
<evidence type="ECO:0000256" key="5">
    <source>
        <dbReference type="ARBA" id="ARBA00012730"/>
    </source>
</evidence>
<dbReference type="PANTHER" id="PTHR43771:SF2">
    <property type="entry name" value="PHOSPHOMANNOMUTASE_PHOSPHOGLUCOMUTASE"/>
    <property type="match status" value="1"/>
</dbReference>
<dbReference type="Proteomes" id="UP001108027">
    <property type="component" value="Unassembled WGS sequence"/>
</dbReference>
<dbReference type="InterPro" id="IPR036900">
    <property type="entry name" value="A-D-PHexomutase_C_sf"/>
</dbReference>
<dbReference type="PROSITE" id="PS00710">
    <property type="entry name" value="PGM_PMM"/>
    <property type="match status" value="1"/>
</dbReference>
<evidence type="ECO:0000256" key="4">
    <source>
        <dbReference type="ARBA" id="ARBA00010231"/>
    </source>
</evidence>
<dbReference type="PANTHER" id="PTHR43771">
    <property type="entry name" value="PHOSPHOMANNOMUTASE"/>
    <property type="match status" value="1"/>
</dbReference>
<protein>
    <recommendedName>
        <fullName evidence="5">phosphomannomutase</fullName>
        <ecNumber evidence="5">5.4.2.8</ecNumber>
    </recommendedName>
</protein>
<comment type="similarity">
    <text evidence="4 10">Belongs to the phosphohexose mutase family.</text>
</comment>
<evidence type="ECO:0000256" key="1">
    <source>
        <dbReference type="ARBA" id="ARBA00000586"/>
    </source>
</evidence>
<evidence type="ECO:0000256" key="6">
    <source>
        <dbReference type="ARBA" id="ARBA00022553"/>
    </source>
</evidence>
<evidence type="ECO:0000259" key="11">
    <source>
        <dbReference type="Pfam" id="PF00408"/>
    </source>
</evidence>
<organism evidence="15 16">
    <name type="scientific">Alloalcanivorax marinus</name>
    <dbReference type="NCBI Taxonomy" id="1177169"/>
    <lineage>
        <taxon>Bacteria</taxon>
        <taxon>Pseudomonadati</taxon>
        <taxon>Pseudomonadota</taxon>
        <taxon>Gammaproteobacteria</taxon>
        <taxon>Oceanospirillales</taxon>
        <taxon>Alcanivoracaceae</taxon>
        <taxon>Alloalcanivorax</taxon>
    </lineage>
</organism>
<comment type="catalytic activity">
    <reaction evidence="1">
        <text>alpha-D-mannose 1-phosphate = D-mannose 6-phosphate</text>
        <dbReference type="Rhea" id="RHEA:11140"/>
        <dbReference type="ChEBI" id="CHEBI:58409"/>
        <dbReference type="ChEBI" id="CHEBI:58735"/>
        <dbReference type="EC" id="5.4.2.8"/>
    </reaction>
</comment>
<evidence type="ECO:0000259" key="14">
    <source>
        <dbReference type="Pfam" id="PF02880"/>
    </source>
</evidence>
<dbReference type="Gene3D" id="3.30.310.50">
    <property type="entry name" value="Alpha-D-phosphohexomutase, C-terminal domain"/>
    <property type="match status" value="1"/>
</dbReference>
<dbReference type="InterPro" id="IPR005844">
    <property type="entry name" value="A-D-PHexomutase_a/b/a-I"/>
</dbReference>
<dbReference type="PRINTS" id="PR00509">
    <property type="entry name" value="PGMPMM"/>
</dbReference>
<dbReference type="InterPro" id="IPR005845">
    <property type="entry name" value="A-D-PHexomutase_a/b/a-II"/>
</dbReference>
<keyword evidence="8 10" id="KW-0460">Magnesium</keyword>
<evidence type="ECO:0000256" key="8">
    <source>
        <dbReference type="ARBA" id="ARBA00022842"/>
    </source>
</evidence>
<name>A0A9Q3YN24_9GAMM</name>
<gene>
    <name evidence="15" type="ORF">LL252_12725</name>
</gene>
<dbReference type="InterPro" id="IPR005843">
    <property type="entry name" value="A-D-PHexomutase_C"/>
</dbReference>
<dbReference type="Pfam" id="PF00408">
    <property type="entry name" value="PGM_PMM_IV"/>
    <property type="match status" value="1"/>
</dbReference>
<dbReference type="CDD" id="cd03089">
    <property type="entry name" value="PMM_PGM"/>
    <property type="match status" value="1"/>
</dbReference>